<dbReference type="OrthoDB" id="490158at2"/>
<keyword evidence="3" id="KW-1185">Reference proteome</keyword>
<name>A0A4U1HZD4_9BURK</name>
<dbReference type="InterPro" id="IPR001086">
    <property type="entry name" value="Preph_deHydtase"/>
</dbReference>
<sequence>MLKIHTLGPAGTNCEKAARLYLDRRGMDGQVLLYETLEKAADEMRSTQTPDDLLLGCIVYPYLHELVFRNHHWMKLVDCFVMDTYDMVFASRFADVSRIANIGSHPAPVDLLAGVTGLSPALKPTLVTSNAEAARLCAAGQFDGCISTRIAAERAGLKVLENFGPVPMGFSIHAKGARQ</sequence>
<comment type="caution">
    <text evidence="2">The sequence shown here is derived from an EMBL/GenBank/DDBJ whole genome shotgun (WGS) entry which is preliminary data.</text>
</comment>
<dbReference type="SUPFAM" id="SSF53850">
    <property type="entry name" value="Periplasmic binding protein-like II"/>
    <property type="match status" value="1"/>
</dbReference>
<evidence type="ECO:0000259" key="1">
    <source>
        <dbReference type="Pfam" id="PF00800"/>
    </source>
</evidence>
<dbReference type="Proteomes" id="UP000305539">
    <property type="component" value="Unassembled WGS sequence"/>
</dbReference>
<organism evidence="2 3">
    <name type="scientific">Trinickia terrae</name>
    <dbReference type="NCBI Taxonomy" id="2571161"/>
    <lineage>
        <taxon>Bacteria</taxon>
        <taxon>Pseudomonadati</taxon>
        <taxon>Pseudomonadota</taxon>
        <taxon>Betaproteobacteria</taxon>
        <taxon>Burkholderiales</taxon>
        <taxon>Burkholderiaceae</taxon>
        <taxon>Trinickia</taxon>
    </lineage>
</organism>
<feature type="domain" description="Prephenate dehydratase" evidence="1">
    <location>
        <begin position="4"/>
        <end position="161"/>
    </location>
</feature>
<dbReference type="GO" id="GO:0004664">
    <property type="term" value="F:prephenate dehydratase activity"/>
    <property type="evidence" value="ECO:0007669"/>
    <property type="project" value="InterPro"/>
</dbReference>
<dbReference type="AlphaFoldDB" id="A0A4U1HZD4"/>
<dbReference type="Pfam" id="PF00800">
    <property type="entry name" value="PDT"/>
    <property type="match status" value="1"/>
</dbReference>
<dbReference type="RefSeq" id="WP_136896951.1">
    <property type="nucleotide sequence ID" value="NZ_SWJE01000011.1"/>
</dbReference>
<reference evidence="2 3" key="1">
    <citation type="submission" date="2019-04" db="EMBL/GenBank/DDBJ databases">
        <title>Trinickia sp. 7GSK02, isolated from subtropical forest soil.</title>
        <authorList>
            <person name="Gao Z.-H."/>
            <person name="Qiu L.-H."/>
        </authorList>
    </citation>
    <scope>NUCLEOTIDE SEQUENCE [LARGE SCALE GENOMIC DNA]</scope>
    <source>
        <strain evidence="2 3">7GSK02</strain>
    </source>
</reference>
<gene>
    <name evidence="2" type="ORF">FAZ69_20655</name>
</gene>
<protein>
    <recommendedName>
        <fullName evidence="1">Prephenate dehydratase domain-containing protein</fullName>
    </recommendedName>
</protein>
<dbReference type="GO" id="GO:0009094">
    <property type="term" value="P:L-phenylalanine biosynthetic process"/>
    <property type="evidence" value="ECO:0007669"/>
    <property type="project" value="InterPro"/>
</dbReference>
<accession>A0A4U1HZD4</accession>
<proteinExistence type="predicted"/>
<evidence type="ECO:0000313" key="2">
    <source>
        <dbReference type="EMBL" id="TKC86268.1"/>
    </source>
</evidence>
<evidence type="ECO:0000313" key="3">
    <source>
        <dbReference type="Proteomes" id="UP000305539"/>
    </source>
</evidence>
<dbReference type="EMBL" id="SWJE01000011">
    <property type="protein sequence ID" value="TKC86268.1"/>
    <property type="molecule type" value="Genomic_DNA"/>
</dbReference>